<proteinExistence type="predicted"/>
<accession>A0AAV7VZ58</accession>
<feature type="non-terminal residue" evidence="1">
    <location>
        <position position="102"/>
    </location>
</feature>
<protein>
    <submittedName>
        <fullName evidence="1">Uncharacterized protein</fullName>
    </submittedName>
</protein>
<dbReference type="Proteomes" id="UP001066276">
    <property type="component" value="Chromosome 1_2"/>
</dbReference>
<reference evidence="1" key="1">
    <citation type="journal article" date="2022" name="bioRxiv">
        <title>Sequencing and chromosome-scale assembly of the giantPleurodeles waltlgenome.</title>
        <authorList>
            <person name="Brown T."/>
            <person name="Elewa A."/>
            <person name="Iarovenko S."/>
            <person name="Subramanian E."/>
            <person name="Araus A.J."/>
            <person name="Petzold A."/>
            <person name="Susuki M."/>
            <person name="Suzuki K.-i.T."/>
            <person name="Hayashi T."/>
            <person name="Toyoda A."/>
            <person name="Oliveira C."/>
            <person name="Osipova E."/>
            <person name="Leigh N.D."/>
            <person name="Simon A."/>
            <person name="Yun M.H."/>
        </authorList>
    </citation>
    <scope>NUCLEOTIDE SEQUENCE</scope>
    <source>
        <strain evidence="1">20211129_DDA</strain>
        <tissue evidence="1">Liver</tissue>
    </source>
</reference>
<dbReference type="EMBL" id="JANPWB010000002">
    <property type="protein sequence ID" value="KAJ1205224.1"/>
    <property type="molecule type" value="Genomic_DNA"/>
</dbReference>
<gene>
    <name evidence="1" type="ORF">NDU88_000659</name>
</gene>
<keyword evidence="2" id="KW-1185">Reference proteome</keyword>
<evidence type="ECO:0000313" key="1">
    <source>
        <dbReference type="EMBL" id="KAJ1205224.1"/>
    </source>
</evidence>
<dbReference type="AlphaFoldDB" id="A0AAV7VZ58"/>
<organism evidence="1 2">
    <name type="scientific">Pleurodeles waltl</name>
    <name type="common">Iberian ribbed newt</name>
    <dbReference type="NCBI Taxonomy" id="8319"/>
    <lineage>
        <taxon>Eukaryota</taxon>
        <taxon>Metazoa</taxon>
        <taxon>Chordata</taxon>
        <taxon>Craniata</taxon>
        <taxon>Vertebrata</taxon>
        <taxon>Euteleostomi</taxon>
        <taxon>Amphibia</taxon>
        <taxon>Batrachia</taxon>
        <taxon>Caudata</taxon>
        <taxon>Salamandroidea</taxon>
        <taxon>Salamandridae</taxon>
        <taxon>Pleurodelinae</taxon>
        <taxon>Pleurodeles</taxon>
    </lineage>
</organism>
<name>A0AAV7VZ58_PLEWA</name>
<evidence type="ECO:0000313" key="2">
    <source>
        <dbReference type="Proteomes" id="UP001066276"/>
    </source>
</evidence>
<sequence>MPSASLRKKNSVSIGDGSAGTCCSAMNQLISGIFGTRQDAEDAVTAAPASACHFSAAKHISISDASDDPSVPPPTLDAKVPETTTASSLLITETNLQAASKH</sequence>
<comment type="caution">
    <text evidence="1">The sequence shown here is derived from an EMBL/GenBank/DDBJ whole genome shotgun (WGS) entry which is preliminary data.</text>
</comment>